<feature type="compositionally biased region" description="Polar residues" evidence="12">
    <location>
        <begin position="1"/>
        <end position="11"/>
    </location>
</feature>
<evidence type="ECO:0000256" key="10">
    <source>
        <dbReference type="ARBA" id="ARBA00023098"/>
    </source>
</evidence>
<keyword evidence="6" id="KW-0479">Metal-binding</keyword>
<feature type="region of interest" description="Disordered" evidence="12">
    <location>
        <begin position="1"/>
        <end position="37"/>
    </location>
</feature>
<keyword evidence="11 13" id="KW-0472">Membrane</keyword>
<evidence type="ECO:0000256" key="1">
    <source>
        <dbReference type="ARBA" id="ARBA00004141"/>
    </source>
</evidence>
<gene>
    <name evidence="15" type="ORF">FNF27_04483</name>
</gene>
<dbReference type="PANTHER" id="PTHR19353:SF30">
    <property type="entry name" value="DELTA 8-(E)-SPHINGOLIPID DESATURASE"/>
    <property type="match status" value="1"/>
</dbReference>
<evidence type="ECO:0000256" key="5">
    <source>
        <dbReference type="ARBA" id="ARBA00022692"/>
    </source>
</evidence>
<evidence type="ECO:0000256" key="13">
    <source>
        <dbReference type="SAM" id="Phobius"/>
    </source>
</evidence>
<evidence type="ECO:0000256" key="12">
    <source>
        <dbReference type="SAM" id="MobiDB-lite"/>
    </source>
</evidence>
<dbReference type="PANTHER" id="PTHR19353">
    <property type="entry name" value="FATTY ACID DESATURASE 2"/>
    <property type="match status" value="1"/>
</dbReference>
<dbReference type="SMART" id="SM01117">
    <property type="entry name" value="Cyt-b5"/>
    <property type="match status" value="1"/>
</dbReference>
<evidence type="ECO:0000256" key="8">
    <source>
        <dbReference type="ARBA" id="ARBA00023002"/>
    </source>
</evidence>
<keyword evidence="9" id="KW-0408">Iron</keyword>
<keyword evidence="5 13" id="KW-0812">Transmembrane</keyword>
<organism evidence="15 16">
    <name type="scientific">Cafeteria roenbergensis</name>
    <name type="common">Marine flagellate</name>
    <dbReference type="NCBI Taxonomy" id="33653"/>
    <lineage>
        <taxon>Eukaryota</taxon>
        <taxon>Sar</taxon>
        <taxon>Stramenopiles</taxon>
        <taxon>Bigyra</taxon>
        <taxon>Opalozoa</taxon>
        <taxon>Bicosoecida</taxon>
        <taxon>Cafeteriaceae</taxon>
        <taxon>Cafeteria</taxon>
    </lineage>
</organism>
<feature type="transmembrane region" description="Helical" evidence="13">
    <location>
        <begin position="361"/>
        <end position="380"/>
    </location>
</feature>
<evidence type="ECO:0000313" key="15">
    <source>
        <dbReference type="EMBL" id="KAA0174097.1"/>
    </source>
</evidence>
<evidence type="ECO:0000256" key="6">
    <source>
        <dbReference type="ARBA" id="ARBA00022723"/>
    </source>
</evidence>
<feature type="transmembrane region" description="Helical" evidence="13">
    <location>
        <begin position="297"/>
        <end position="317"/>
    </location>
</feature>
<dbReference type="InterPro" id="IPR001199">
    <property type="entry name" value="Cyt_B5-like_heme/steroid-bd"/>
</dbReference>
<evidence type="ECO:0000256" key="4">
    <source>
        <dbReference type="ARBA" id="ARBA00022617"/>
    </source>
</evidence>
<dbReference type="SUPFAM" id="SSF55856">
    <property type="entry name" value="Cytochrome b5-like heme/steroid binding domain"/>
    <property type="match status" value="1"/>
</dbReference>
<evidence type="ECO:0000313" key="16">
    <source>
        <dbReference type="Proteomes" id="UP000322899"/>
    </source>
</evidence>
<dbReference type="InterPro" id="IPR012171">
    <property type="entry name" value="Fatty_acid_desaturase"/>
</dbReference>
<feature type="transmembrane region" description="Helical" evidence="13">
    <location>
        <begin position="329"/>
        <end position="349"/>
    </location>
</feature>
<dbReference type="CDD" id="cd03506">
    <property type="entry name" value="Delta6-FADS-like"/>
    <property type="match status" value="1"/>
</dbReference>
<proteinExistence type="inferred from homology"/>
<evidence type="ECO:0000256" key="11">
    <source>
        <dbReference type="ARBA" id="ARBA00023136"/>
    </source>
</evidence>
<keyword evidence="4" id="KW-0349">Heme</keyword>
<dbReference type="AlphaFoldDB" id="A0A5A8EBJ3"/>
<dbReference type="GO" id="GO:0016717">
    <property type="term" value="F:oxidoreductase activity, acting on paired donors, with oxidation of a pair of donors resulting in the reduction of molecular oxygen to two molecules of water"/>
    <property type="evidence" value="ECO:0007669"/>
    <property type="project" value="TreeGrafter"/>
</dbReference>
<comment type="caution">
    <text evidence="15">The sequence shown here is derived from an EMBL/GenBank/DDBJ whole genome shotgun (WGS) entry which is preliminary data.</text>
</comment>
<dbReference type="GO" id="GO:0046872">
    <property type="term" value="F:metal ion binding"/>
    <property type="evidence" value="ECO:0007669"/>
    <property type="project" value="UniProtKB-KW"/>
</dbReference>
<evidence type="ECO:0000256" key="7">
    <source>
        <dbReference type="ARBA" id="ARBA00022989"/>
    </source>
</evidence>
<dbReference type="GO" id="GO:0006629">
    <property type="term" value="P:lipid metabolic process"/>
    <property type="evidence" value="ECO:0007669"/>
    <property type="project" value="UniProtKB-KW"/>
</dbReference>
<comment type="similarity">
    <text evidence="3">Belongs to the fatty acid desaturase type 1 family.</text>
</comment>
<dbReference type="OrthoDB" id="260091at2759"/>
<dbReference type="PROSITE" id="PS50255">
    <property type="entry name" value="CYTOCHROME_B5_2"/>
    <property type="match status" value="1"/>
</dbReference>
<comment type="pathway">
    <text evidence="2">Lipid metabolism.</text>
</comment>
<keyword evidence="8" id="KW-0560">Oxidoreductase</keyword>
<dbReference type="Proteomes" id="UP000322899">
    <property type="component" value="Unassembled WGS sequence"/>
</dbReference>
<dbReference type="Pfam" id="PF00487">
    <property type="entry name" value="FA_desaturase"/>
    <property type="match status" value="1"/>
</dbReference>
<feature type="domain" description="Cytochrome b5 heme-binding" evidence="14">
    <location>
        <begin position="49"/>
        <end position="124"/>
    </location>
</feature>
<keyword evidence="10" id="KW-0443">Lipid metabolism</keyword>
<dbReference type="Pfam" id="PF00173">
    <property type="entry name" value="Cyt-b5"/>
    <property type="match status" value="1"/>
</dbReference>
<evidence type="ECO:0000259" key="14">
    <source>
        <dbReference type="PROSITE" id="PS50255"/>
    </source>
</evidence>
<reference evidence="15 16" key="1">
    <citation type="submission" date="2019-07" db="EMBL/GenBank/DDBJ databases">
        <title>Genomes of Cafeteria roenbergensis.</title>
        <authorList>
            <person name="Fischer M.G."/>
            <person name="Hackl T."/>
            <person name="Roman M."/>
        </authorList>
    </citation>
    <scope>NUCLEOTIDE SEQUENCE [LARGE SCALE GENOMIC DNA]</scope>
    <source>
        <strain evidence="15 16">E4-10P</strain>
    </source>
</reference>
<sequence length="487" mass="53409">MRAGNISSPADASTLPGAAEPSARSAGGPTESPARPKASFEAGLELEGARTLDWKEVRKHSTCEDLWVVIDDEVYDVTEWAAEHPGGREMLLKLGGMDASDPFHGFHLPRVLGRLARFRVGSLSAEAVLESAPSGATQAYRKLRARLWREGWFKVDHSFYVGRHAIWMGLIASGIAVALCGPGGWGAAALGGALVGLGIQQSAFIAHDAAHRGVIPSRPGGGFNFLAWALGGPIFGASMGMWNEEHNLHHAVTMRLHEDPQFDYLPIWLTSEREVTLGGYSLDWLGSVLIPIQHFTFLPVSILVGRVTFHLISFIHASKAALFGHNSMVRFEGAMDVAGMLVYWTWYSFVVSSLPTAAERTAFVLCNVLCVGILHVQLLLSHLAMERFTAEEEQQMGFFESQLRTSRNIDAPTWLDNVFHGGLEYQIEHHLFPMLPRHNFARAKPLVKEICDKHGITYHSSSFPNAIALCLADLRRLATAVVTLEMG</sequence>
<evidence type="ECO:0000256" key="3">
    <source>
        <dbReference type="ARBA" id="ARBA00009295"/>
    </source>
</evidence>
<evidence type="ECO:0000256" key="9">
    <source>
        <dbReference type="ARBA" id="ARBA00023004"/>
    </source>
</evidence>
<comment type="subcellular location">
    <subcellularLocation>
        <location evidence="1">Membrane</location>
        <topology evidence="1">Multi-pass membrane protein</topology>
    </subcellularLocation>
</comment>
<accession>A0A5A8EBJ3</accession>
<dbReference type="Gene3D" id="3.10.120.10">
    <property type="entry name" value="Cytochrome b5-like heme/steroid binding domain"/>
    <property type="match status" value="1"/>
</dbReference>
<dbReference type="PIRSF" id="PIRSF015921">
    <property type="entry name" value="FA_sphinglp_des"/>
    <property type="match status" value="1"/>
</dbReference>
<dbReference type="InterPro" id="IPR036400">
    <property type="entry name" value="Cyt_B5-like_heme/steroid_sf"/>
</dbReference>
<dbReference type="InterPro" id="IPR005804">
    <property type="entry name" value="FA_desaturase_dom"/>
</dbReference>
<keyword evidence="7 13" id="KW-1133">Transmembrane helix</keyword>
<dbReference type="GO" id="GO:0016020">
    <property type="term" value="C:membrane"/>
    <property type="evidence" value="ECO:0007669"/>
    <property type="project" value="UniProtKB-SubCell"/>
</dbReference>
<dbReference type="EMBL" id="VLTO01000026">
    <property type="protein sequence ID" value="KAA0174097.1"/>
    <property type="molecule type" value="Genomic_DNA"/>
</dbReference>
<name>A0A5A8EBJ3_CAFRO</name>
<evidence type="ECO:0000256" key="2">
    <source>
        <dbReference type="ARBA" id="ARBA00005189"/>
    </source>
</evidence>
<protein>
    <recommendedName>
        <fullName evidence="14">Cytochrome b5 heme-binding domain-containing protein</fullName>
    </recommendedName>
</protein>